<evidence type="ECO:0000256" key="1">
    <source>
        <dbReference type="ARBA" id="ARBA00000085"/>
    </source>
</evidence>
<dbReference type="PROSITE" id="PS50113">
    <property type="entry name" value="PAC"/>
    <property type="match status" value="1"/>
</dbReference>
<keyword evidence="5" id="KW-0808">Transferase</keyword>
<dbReference type="SUPFAM" id="SSF47384">
    <property type="entry name" value="Homodimeric domain of signal transducing histidine kinase"/>
    <property type="match status" value="1"/>
</dbReference>
<dbReference type="NCBIfam" id="TIGR00229">
    <property type="entry name" value="sensory_box"/>
    <property type="match status" value="1"/>
</dbReference>
<dbReference type="Pfam" id="PF08448">
    <property type="entry name" value="PAS_4"/>
    <property type="match status" value="1"/>
</dbReference>
<keyword evidence="8" id="KW-0812">Transmembrane</keyword>
<dbReference type="HOGENOM" id="CLU_000445_114_21_7"/>
<dbReference type="SMART" id="SM00387">
    <property type="entry name" value="HATPase_c"/>
    <property type="match status" value="1"/>
</dbReference>
<keyword evidence="6" id="KW-0418">Kinase</keyword>
<feature type="domain" description="Response regulatory" evidence="10">
    <location>
        <begin position="788"/>
        <end position="904"/>
    </location>
</feature>
<keyword evidence="8" id="KW-1133">Transmembrane helix</keyword>
<dbReference type="Proteomes" id="UP000019141">
    <property type="component" value="Unassembled WGS sequence"/>
</dbReference>
<evidence type="ECO:0000256" key="3">
    <source>
        <dbReference type="ARBA" id="ARBA00012438"/>
    </source>
</evidence>
<dbReference type="PATRIC" id="fig|1429438.4.peg.1152"/>
<accession>W4LVB5</accession>
<comment type="subcellular location">
    <subcellularLocation>
        <location evidence="2">Membrane</location>
    </subcellularLocation>
</comment>
<feature type="domain" description="HAMP" evidence="12">
    <location>
        <begin position="348"/>
        <end position="403"/>
    </location>
</feature>
<comment type="caution">
    <text evidence="13">The sequence shown here is derived from an EMBL/GenBank/DDBJ whole genome shotgun (WGS) entry which is preliminary data.</text>
</comment>
<dbReference type="PROSITE" id="PS50109">
    <property type="entry name" value="HIS_KIN"/>
    <property type="match status" value="1"/>
</dbReference>
<comment type="catalytic activity">
    <reaction evidence="1">
        <text>ATP + protein L-histidine = ADP + protein N-phospho-L-histidine.</text>
        <dbReference type="EC" id="2.7.13.3"/>
    </reaction>
</comment>
<dbReference type="GO" id="GO:0000155">
    <property type="term" value="F:phosphorelay sensor kinase activity"/>
    <property type="evidence" value="ECO:0007669"/>
    <property type="project" value="InterPro"/>
</dbReference>
<dbReference type="Gene3D" id="1.10.287.130">
    <property type="match status" value="1"/>
</dbReference>
<dbReference type="InterPro" id="IPR000700">
    <property type="entry name" value="PAS-assoc_C"/>
</dbReference>
<evidence type="ECO:0000259" key="9">
    <source>
        <dbReference type="PROSITE" id="PS50109"/>
    </source>
</evidence>
<dbReference type="SMART" id="SM00304">
    <property type="entry name" value="HAMP"/>
    <property type="match status" value="1"/>
</dbReference>
<dbReference type="CDD" id="cd06225">
    <property type="entry name" value="HAMP"/>
    <property type="match status" value="1"/>
</dbReference>
<dbReference type="InterPro" id="IPR011006">
    <property type="entry name" value="CheY-like_superfamily"/>
</dbReference>
<dbReference type="AlphaFoldDB" id="W4LVB5"/>
<dbReference type="Gene3D" id="3.30.565.10">
    <property type="entry name" value="Histidine kinase-like ATPase, C-terminal domain"/>
    <property type="match status" value="1"/>
</dbReference>
<protein>
    <recommendedName>
        <fullName evidence="3">histidine kinase</fullName>
        <ecNumber evidence="3">2.7.13.3</ecNumber>
    </recommendedName>
</protein>
<dbReference type="SMART" id="SM00086">
    <property type="entry name" value="PAC"/>
    <property type="match status" value="1"/>
</dbReference>
<feature type="transmembrane region" description="Helical" evidence="8">
    <location>
        <begin position="328"/>
        <end position="350"/>
    </location>
</feature>
<proteinExistence type="predicted"/>
<dbReference type="PROSITE" id="PS50885">
    <property type="entry name" value="HAMP"/>
    <property type="match status" value="1"/>
</dbReference>
<evidence type="ECO:0000256" key="4">
    <source>
        <dbReference type="ARBA" id="ARBA00022553"/>
    </source>
</evidence>
<dbReference type="SUPFAM" id="SSF55874">
    <property type="entry name" value="ATPase domain of HSP90 chaperone/DNA topoisomerase II/histidine kinase"/>
    <property type="match status" value="1"/>
</dbReference>
<keyword evidence="4 7" id="KW-0597">Phosphoprotein</keyword>
<feature type="domain" description="PAC" evidence="11">
    <location>
        <begin position="482"/>
        <end position="534"/>
    </location>
</feature>
<evidence type="ECO:0000259" key="11">
    <source>
        <dbReference type="PROSITE" id="PS50113"/>
    </source>
</evidence>
<dbReference type="InterPro" id="IPR036890">
    <property type="entry name" value="HATPase_C_sf"/>
</dbReference>
<dbReference type="SUPFAM" id="SSF52172">
    <property type="entry name" value="CheY-like"/>
    <property type="match status" value="1"/>
</dbReference>
<evidence type="ECO:0000259" key="10">
    <source>
        <dbReference type="PROSITE" id="PS50110"/>
    </source>
</evidence>
<dbReference type="Pfam" id="PF00512">
    <property type="entry name" value="HisKA"/>
    <property type="match status" value="1"/>
</dbReference>
<dbReference type="InterPro" id="IPR003660">
    <property type="entry name" value="HAMP_dom"/>
</dbReference>
<dbReference type="InterPro" id="IPR003594">
    <property type="entry name" value="HATPase_dom"/>
</dbReference>
<dbReference type="Gene3D" id="6.10.340.10">
    <property type="match status" value="1"/>
</dbReference>
<feature type="domain" description="Histidine kinase" evidence="9">
    <location>
        <begin position="556"/>
        <end position="769"/>
    </location>
</feature>
<evidence type="ECO:0000256" key="8">
    <source>
        <dbReference type="SAM" id="Phobius"/>
    </source>
</evidence>
<dbReference type="InterPro" id="IPR003661">
    <property type="entry name" value="HisK_dim/P_dom"/>
</dbReference>
<gene>
    <name evidence="13" type="ORF">ETSY1_05020</name>
</gene>
<evidence type="ECO:0000256" key="7">
    <source>
        <dbReference type="PROSITE-ProRule" id="PRU00169"/>
    </source>
</evidence>
<dbReference type="InterPro" id="IPR004358">
    <property type="entry name" value="Sig_transdc_His_kin-like_C"/>
</dbReference>
<evidence type="ECO:0000256" key="5">
    <source>
        <dbReference type="ARBA" id="ARBA00022679"/>
    </source>
</evidence>
<dbReference type="InterPro" id="IPR005467">
    <property type="entry name" value="His_kinase_dom"/>
</dbReference>
<name>W4LVB5_ENTF1</name>
<dbReference type="InterPro" id="IPR001610">
    <property type="entry name" value="PAC"/>
</dbReference>
<feature type="transmembrane region" description="Helical" evidence="8">
    <location>
        <begin position="57"/>
        <end position="77"/>
    </location>
</feature>
<sequence>MVNITLWLSYATCIDTRGNYEYTGEAFGEYGNTIGVTINSEPNTMPSIGSRPSLRHVLPLLFLLLAALPAGAIGILLSQHAWDREFRAVREQHLQLALNLSDTLTRYATNVSAHLQLLVSHLEENRSVTTLIPLLDRLHFQFAAVVHRQGRMEHLVTINRDHQAPFPKAFFDTLPQRPSVAPSSSSAPIHLVFSPVQHDANGNPILFLSYPLDPDRYAVGVLSTAFFIEQQQKIRFGEKGHAAIVDHLGRILAHPDPDWTREARDLSQLVPIQRLLAGETDVTQFFSPKVQADMITGFSPVLLTGWGVMVPQPMAELQAHVRQGRRTIWMVIAIALCCSTLLGLVVSRWLASPLRGIGEVAKQFANGMQTARVPSLGPFHPEETAQLASQFNAMADDVTQSWKAQRNSEERFRDFAQIAADWFWETDLQHIFTYIAPAPKHHSHWHFEAFLGQSWSDSMKHGTNDPVLKTLQTSMDQAEPFEDIVFVLEGPDEQPIHISVAGKPMYDRSGTLTGYRGVTRDITARLQAEAQLLQAQQAEERRQSQKMEAIGTLAGGIAHDFNNILSVILGFGELTLYEVAKDSVAWHNLQQVMTASRRAKELVRQILTFSRKDDQARQPLQLHAVLREAMKLLRASLPATIHIRQDISEQTGTILADPTQMQQVLMNLCLNAAYAMQHHGGLLEVCLDTVEIDAEPYVRLIVKDNGEGIDEEDLERIFEPFFTTKTASEGTGMGLAVVHGIVTSHGGTITVDSRPGQGAKFEVCLPRLDQIELSETEPPVPLPKGKEHILFVDDEAPLARLAERTLTRLGYTVVTTTSSLEALETFRKSPAAFDLVITDQTMPHMTGDTLARELRRIRADIPIVLCTGYSHVIDADEAAAQGINAFLHKPLLAQDLAKVIQQVCHPSAPVL</sequence>
<dbReference type="Pfam" id="PF00072">
    <property type="entry name" value="Response_reg"/>
    <property type="match status" value="1"/>
</dbReference>
<feature type="modified residue" description="4-aspartylphosphate" evidence="7">
    <location>
        <position position="839"/>
    </location>
</feature>
<dbReference type="InterPro" id="IPR001789">
    <property type="entry name" value="Sig_transdc_resp-reg_receiver"/>
</dbReference>
<evidence type="ECO:0000256" key="2">
    <source>
        <dbReference type="ARBA" id="ARBA00004370"/>
    </source>
</evidence>
<dbReference type="PRINTS" id="PR00344">
    <property type="entry name" value="BCTRLSENSOR"/>
</dbReference>
<dbReference type="SMART" id="SM00448">
    <property type="entry name" value="REC"/>
    <property type="match status" value="1"/>
</dbReference>
<dbReference type="SUPFAM" id="SSF55785">
    <property type="entry name" value="PYP-like sensor domain (PAS domain)"/>
    <property type="match status" value="1"/>
</dbReference>
<evidence type="ECO:0000313" key="13">
    <source>
        <dbReference type="EMBL" id="ETX02064.1"/>
    </source>
</evidence>
<evidence type="ECO:0000259" key="12">
    <source>
        <dbReference type="PROSITE" id="PS50885"/>
    </source>
</evidence>
<evidence type="ECO:0000256" key="6">
    <source>
        <dbReference type="ARBA" id="ARBA00022777"/>
    </source>
</evidence>
<dbReference type="Gene3D" id="3.30.450.20">
    <property type="entry name" value="PAS domain"/>
    <property type="match status" value="2"/>
</dbReference>
<keyword evidence="8" id="KW-0472">Membrane</keyword>
<dbReference type="Gene3D" id="3.40.50.2300">
    <property type="match status" value="1"/>
</dbReference>
<dbReference type="PANTHER" id="PTHR43065:SF42">
    <property type="entry name" value="TWO-COMPONENT SENSOR PPRA"/>
    <property type="match status" value="1"/>
</dbReference>
<dbReference type="CDD" id="cd00156">
    <property type="entry name" value="REC"/>
    <property type="match status" value="1"/>
</dbReference>
<dbReference type="InterPro" id="IPR035965">
    <property type="entry name" value="PAS-like_dom_sf"/>
</dbReference>
<reference evidence="13 14" key="1">
    <citation type="journal article" date="2014" name="Nature">
        <title>An environmental bacterial taxon with a large and distinct metabolic repertoire.</title>
        <authorList>
            <person name="Wilson M.C."/>
            <person name="Mori T."/>
            <person name="Ruckert C."/>
            <person name="Uria A.R."/>
            <person name="Helf M.J."/>
            <person name="Takada K."/>
            <person name="Gernert C."/>
            <person name="Steffens U.A."/>
            <person name="Heycke N."/>
            <person name="Schmitt S."/>
            <person name="Rinke C."/>
            <person name="Helfrich E.J."/>
            <person name="Brachmann A.O."/>
            <person name="Gurgui C."/>
            <person name="Wakimoto T."/>
            <person name="Kracht M."/>
            <person name="Crusemann M."/>
            <person name="Hentschel U."/>
            <person name="Abe I."/>
            <person name="Matsunaga S."/>
            <person name="Kalinowski J."/>
            <person name="Takeyama H."/>
            <person name="Piel J."/>
        </authorList>
    </citation>
    <scope>NUCLEOTIDE SEQUENCE [LARGE SCALE GENOMIC DNA]</scope>
    <source>
        <strain evidence="14">TSY1</strain>
    </source>
</reference>
<dbReference type="GO" id="GO:0016020">
    <property type="term" value="C:membrane"/>
    <property type="evidence" value="ECO:0007669"/>
    <property type="project" value="UniProtKB-SubCell"/>
</dbReference>
<keyword evidence="14" id="KW-1185">Reference proteome</keyword>
<dbReference type="PROSITE" id="PS50110">
    <property type="entry name" value="RESPONSE_REGULATORY"/>
    <property type="match status" value="1"/>
</dbReference>
<dbReference type="InterPro" id="IPR036097">
    <property type="entry name" value="HisK_dim/P_sf"/>
</dbReference>
<dbReference type="CDD" id="cd12912">
    <property type="entry name" value="PDC2_MCP_like"/>
    <property type="match status" value="1"/>
</dbReference>
<dbReference type="EMBL" id="AZHW01000179">
    <property type="protein sequence ID" value="ETX02064.1"/>
    <property type="molecule type" value="Genomic_DNA"/>
</dbReference>
<dbReference type="SMART" id="SM00388">
    <property type="entry name" value="HisKA"/>
    <property type="match status" value="1"/>
</dbReference>
<organism evidence="13 14">
    <name type="scientific">Entotheonella factor</name>
    <dbReference type="NCBI Taxonomy" id="1429438"/>
    <lineage>
        <taxon>Bacteria</taxon>
        <taxon>Pseudomonadati</taxon>
        <taxon>Nitrospinota/Tectimicrobiota group</taxon>
        <taxon>Candidatus Tectimicrobiota</taxon>
        <taxon>Candidatus Entotheonellia</taxon>
        <taxon>Candidatus Entotheonellales</taxon>
        <taxon>Candidatus Entotheonellaceae</taxon>
        <taxon>Candidatus Entotheonella</taxon>
    </lineage>
</organism>
<dbReference type="Pfam" id="PF02518">
    <property type="entry name" value="HATPase_c"/>
    <property type="match status" value="1"/>
</dbReference>
<dbReference type="PANTHER" id="PTHR43065">
    <property type="entry name" value="SENSOR HISTIDINE KINASE"/>
    <property type="match status" value="1"/>
</dbReference>
<dbReference type="InterPro" id="IPR000014">
    <property type="entry name" value="PAS"/>
</dbReference>
<dbReference type="CDD" id="cd00082">
    <property type="entry name" value="HisKA"/>
    <property type="match status" value="1"/>
</dbReference>
<dbReference type="EC" id="2.7.13.3" evidence="3"/>
<dbReference type="InterPro" id="IPR013656">
    <property type="entry name" value="PAS_4"/>
</dbReference>
<evidence type="ECO:0000313" key="14">
    <source>
        <dbReference type="Proteomes" id="UP000019141"/>
    </source>
</evidence>